<comment type="similarity">
    <text evidence="1">Belongs to the type-I restriction system S methylase family.</text>
</comment>
<keyword evidence="6" id="KW-1185">Reference proteome</keyword>
<evidence type="ECO:0000313" key="5">
    <source>
        <dbReference type="EMBL" id="GGF60380.1"/>
    </source>
</evidence>
<accession>A0ABQ1VEQ2</accession>
<dbReference type="Gene3D" id="3.90.220.20">
    <property type="entry name" value="DNA methylase specificity domains"/>
    <property type="match status" value="1"/>
</dbReference>
<proteinExistence type="inferred from homology"/>
<dbReference type="EMBL" id="BMIV01000002">
    <property type="protein sequence ID" value="GGF60380.1"/>
    <property type="molecule type" value="Genomic_DNA"/>
</dbReference>
<dbReference type="InterPro" id="IPR000055">
    <property type="entry name" value="Restrct_endonuc_typeI_TRD"/>
</dbReference>
<evidence type="ECO:0000259" key="4">
    <source>
        <dbReference type="Pfam" id="PF01420"/>
    </source>
</evidence>
<evidence type="ECO:0000256" key="2">
    <source>
        <dbReference type="ARBA" id="ARBA00022747"/>
    </source>
</evidence>
<evidence type="ECO:0000256" key="3">
    <source>
        <dbReference type="ARBA" id="ARBA00023125"/>
    </source>
</evidence>
<keyword evidence="2" id="KW-0680">Restriction system</keyword>
<dbReference type="Pfam" id="PF01420">
    <property type="entry name" value="Methylase_S"/>
    <property type="match status" value="1"/>
</dbReference>
<evidence type="ECO:0000313" key="6">
    <source>
        <dbReference type="Proteomes" id="UP000640509"/>
    </source>
</evidence>
<protein>
    <recommendedName>
        <fullName evidence="4">Type I restriction modification DNA specificity domain-containing protein</fullName>
    </recommendedName>
</protein>
<evidence type="ECO:0000256" key="1">
    <source>
        <dbReference type="ARBA" id="ARBA00010923"/>
    </source>
</evidence>
<dbReference type="PANTHER" id="PTHR43140">
    <property type="entry name" value="TYPE-1 RESTRICTION ENZYME ECOKI SPECIFICITY PROTEIN"/>
    <property type="match status" value="1"/>
</dbReference>
<dbReference type="InterPro" id="IPR051212">
    <property type="entry name" value="Type-I_RE_S_subunit"/>
</dbReference>
<feature type="domain" description="Type I restriction modification DNA specificity" evidence="4">
    <location>
        <begin position="128"/>
        <end position="302"/>
    </location>
</feature>
<sequence length="332" mass="37064">MALSDRLEEARKTREETRDKLTVASLARLTAPDTTPKDLTAHAAFALEALPALTKRPDQIKTLRQTILNLAVRGKLVEQDPADEPASHLLARMVKERRSTIARRKIRGATPPKAPSAEIEGFDLPISWELCALGQITLITDPNPSHRYPDYTGGTVPILSTREFAGDGGWNPETAKLTTQAFWEFQKEICDFAQGDIIFARKGRLGLPRFLPSFEKFTFSHTLFSIKPMTGLCPFYLLWLLRRDEVVEWLTNEMNQNTGVPTLGKAKTERLPIPLPPLPEQHRIVAKVDALMALCDQLEAALTSADSTRSRLLEALLHEALEPETKVLKAAE</sequence>
<dbReference type="Proteomes" id="UP000640509">
    <property type="component" value="Unassembled WGS sequence"/>
</dbReference>
<dbReference type="PANTHER" id="PTHR43140:SF1">
    <property type="entry name" value="TYPE I RESTRICTION ENZYME ECOKI SPECIFICITY SUBUNIT"/>
    <property type="match status" value="1"/>
</dbReference>
<keyword evidence="3" id="KW-0238">DNA-binding</keyword>
<organism evidence="5 6">
    <name type="scientific">Paracoccus acridae</name>
    <dbReference type="NCBI Taxonomy" id="1795310"/>
    <lineage>
        <taxon>Bacteria</taxon>
        <taxon>Pseudomonadati</taxon>
        <taxon>Pseudomonadota</taxon>
        <taxon>Alphaproteobacteria</taxon>
        <taxon>Rhodobacterales</taxon>
        <taxon>Paracoccaceae</taxon>
        <taxon>Paracoccus</taxon>
    </lineage>
</organism>
<name>A0ABQ1VEQ2_9RHOB</name>
<dbReference type="InterPro" id="IPR044946">
    <property type="entry name" value="Restrct_endonuc_typeI_TRD_sf"/>
</dbReference>
<dbReference type="SUPFAM" id="SSF116734">
    <property type="entry name" value="DNA methylase specificity domain"/>
    <property type="match status" value="1"/>
</dbReference>
<comment type="caution">
    <text evidence="5">The sequence shown here is derived from an EMBL/GenBank/DDBJ whole genome shotgun (WGS) entry which is preliminary data.</text>
</comment>
<reference evidence="6" key="1">
    <citation type="journal article" date="2019" name="Int. J. Syst. Evol. Microbiol.">
        <title>The Global Catalogue of Microorganisms (GCM) 10K type strain sequencing project: providing services to taxonomists for standard genome sequencing and annotation.</title>
        <authorList>
            <consortium name="The Broad Institute Genomics Platform"/>
            <consortium name="The Broad Institute Genome Sequencing Center for Infectious Disease"/>
            <person name="Wu L."/>
            <person name="Ma J."/>
        </authorList>
    </citation>
    <scope>NUCLEOTIDE SEQUENCE [LARGE SCALE GENOMIC DNA]</scope>
    <source>
        <strain evidence="6">CGMCC 1.15419</strain>
    </source>
</reference>
<gene>
    <name evidence="5" type="ORF">GCM10011402_10490</name>
</gene>